<dbReference type="Pfam" id="PF07356">
    <property type="entry name" value="DUF1481"/>
    <property type="match status" value="1"/>
</dbReference>
<evidence type="ECO:0000313" key="2">
    <source>
        <dbReference type="Proteomes" id="UP000434870"/>
    </source>
</evidence>
<name>A0A6N6RPW2_9GAMM</name>
<comment type="caution">
    <text evidence="1">The sequence shown here is derived from an EMBL/GenBank/DDBJ whole genome shotgun (WGS) entry which is preliminary data.</text>
</comment>
<gene>
    <name evidence="1" type="ORF">F8B77_15410</name>
</gene>
<dbReference type="InterPro" id="IPR010858">
    <property type="entry name" value="DUF1481"/>
</dbReference>
<reference evidence="1 2" key="1">
    <citation type="submission" date="2019-09" db="EMBL/GenBank/DDBJ databases">
        <title>Genome of Aliivibrio finisterrensis LMG 23869 (type strain).</title>
        <authorList>
            <person name="Bowman J.P."/>
        </authorList>
    </citation>
    <scope>NUCLEOTIDE SEQUENCE [LARGE SCALE GENOMIC DNA]</scope>
    <source>
        <strain evidence="1 2">LMG 23869</strain>
    </source>
</reference>
<dbReference type="PROSITE" id="PS51257">
    <property type="entry name" value="PROKAR_LIPOPROTEIN"/>
    <property type="match status" value="1"/>
</dbReference>
<protein>
    <submittedName>
        <fullName evidence="1">DUF1481 domain-containing protein</fullName>
    </submittedName>
</protein>
<dbReference type="AlphaFoldDB" id="A0A6N6RPW2"/>
<dbReference type="Proteomes" id="UP000434870">
    <property type="component" value="Unassembled WGS sequence"/>
</dbReference>
<sequence>MKRILSTLLFSAFLFGCSSSPSVEQRIKSVTLTGGQIQGDATSYYWYTRRNQQSLSASDYVTMGDYGWYKTTYRWDKNVLVEAVREGEMLDNTDSSLIPYMMHVRYNGNGEAVYQRYRKDSRIFPLMPNQLAQFQEQSKYLITNVENFDKEGIALYQGEWDGETFYSCNGKQYDQLEFNQILPNFVVARLSGLDSFISFLGEEKNRDKKVLKMSELLLLTDDSYTCVERPELIEE</sequence>
<evidence type="ECO:0000313" key="1">
    <source>
        <dbReference type="EMBL" id="KAB2823465.1"/>
    </source>
</evidence>
<dbReference type="InterPro" id="IPR016872">
    <property type="entry name" value="UCP028160"/>
</dbReference>
<accession>A0A6N6RPW2</accession>
<dbReference type="RefSeq" id="WP_151656380.1">
    <property type="nucleotide sequence ID" value="NZ_WBVP01000022.1"/>
</dbReference>
<dbReference type="PIRSF" id="PIRSF028160">
    <property type="entry name" value="UCP028160"/>
    <property type="match status" value="1"/>
</dbReference>
<organism evidence="1 2">
    <name type="scientific">Aliivibrio finisterrensis</name>
    <dbReference type="NCBI Taxonomy" id="511998"/>
    <lineage>
        <taxon>Bacteria</taxon>
        <taxon>Pseudomonadati</taxon>
        <taxon>Pseudomonadota</taxon>
        <taxon>Gammaproteobacteria</taxon>
        <taxon>Vibrionales</taxon>
        <taxon>Vibrionaceae</taxon>
        <taxon>Aliivibrio</taxon>
    </lineage>
</organism>
<proteinExistence type="predicted"/>
<dbReference type="EMBL" id="WBVP01000022">
    <property type="protein sequence ID" value="KAB2823465.1"/>
    <property type="molecule type" value="Genomic_DNA"/>
</dbReference>